<sequence>MSVSNVEELYDKVITAGIEPFRRLSTSRYRSGTEEIVQKEFLVQDPDGYLLRFTD</sequence>
<dbReference type="InterPro" id="IPR029068">
    <property type="entry name" value="Glyas_Bleomycin-R_OHBP_Dase"/>
</dbReference>
<protein>
    <recommendedName>
        <fullName evidence="3">VOC domain-containing protein</fullName>
    </recommendedName>
</protein>
<dbReference type="Gene3D" id="3.10.180.10">
    <property type="entry name" value="2,3-Dihydroxybiphenyl 1,2-Dioxygenase, domain 1"/>
    <property type="match status" value="1"/>
</dbReference>
<accession>A0ABM9ZUD8</accession>
<evidence type="ECO:0000313" key="2">
    <source>
        <dbReference type="Proteomes" id="UP000006462"/>
    </source>
</evidence>
<dbReference type="EMBL" id="ADFP01000079">
    <property type="protein sequence ID" value="EFB90447.1"/>
    <property type="molecule type" value="Genomic_DNA"/>
</dbReference>
<gene>
    <name evidence="1" type="ORF">HMPREF7215_2083</name>
</gene>
<evidence type="ECO:0008006" key="3">
    <source>
        <dbReference type="Google" id="ProtNLM"/>
    </source>
</evidence>
<name>A0ABM9ZUD8_9BACT</name>
<keyword evidence="2" id="KW-1185">Reference proteome</keyword>
<comment type="caution">
    <text evidence="1">The sequence shown here is derived from an EMBL/GenBank/DDBJ whole genome shotgun (WGS) entry which is preliminary data.</text>
</comment>
<dbReference type="SUPFAM" id="SSF54593">
    <property type="entry name" value="Glyoxalase/Bleomycin resistance protein/Dihydroxybiphenyl dioxygenase"/>
    <property type="match status" value="1"/>
</dbReference>
<proteinExistence type="predicted"/>
<evidence type="ECO:0000313" key="1">
    <source>
        <dbReference type="EMBL" id="EFB90447.1"/>
    </source>
</evidence>
<reference evidence="1 2" key="1">
    <citation type="submission" date="2009-12" db="EMBL/GenBank/DDBJ databases">
        <authorList>
            <person name="Shrivastava S."/>
            <person name="Madupu R."/>
            <person name="Durkin A.S."/>
            <person name="Torralba M."/>
            <person name="Methe B."/>
            <person name="Sutton G.G."/>
            <person name="Strausberg R.L."/>
            <person name="Nelson K.E."/>
        </authorList>
    </citation>
    <scope>NUCLEOTIDE SEQUENCE [LARGE SCALE GENOMIC DNA]</scope>
    <source>
        <strain evidence="1 2">W5455</strain>
    </source>
</reference>
<dbReference type="Proteomes" id="UP000006462">
    <property type="component" value="Unassembled WGS sequence"/>
</dbReference>
<organism evidence="1 2">
    <name type="scientific">Pyramidobacter piscolens W5455</name>
    <dbReference type="NCBI Taxonomy" id="352165"/>
    <lineage>
        <taxon>Bacteria</taxon>
        <taxon>Thermotogati</taxon>
        <taxon>Synergistota</taxon>
        <taxon>Synergistia</taxon>
        <taxon>Synergistales</taxon>
        <taxon>Dethiosulfovibrionaceae</taxon>
        <taxon>Pyramidobacter</taxon>
    </lineage>
</organism>